<evidence type="ECO:0000256" key="1">
    <source>
        <dbReference type="ARBA" id="ARBA00004442"/>
    </source>
</evidence>
<evidence type="ECO:0000259" key="7">
    <source>
        <dbReference type="Pfam" id="PF14322"/>
    </source>
</evidence>
<dbReference type="InterPro" id="IPR011990">
    <property type="entry name" value="TPR-like_helical_dom_sf"/>
</dbReference>
<keyword evidence="5" id="KW-0998">Cell outer membrane</keyword>
<sequence>MKKIKNLFLSAVILTSLFSCEDAYRIDPADEITDQNAIVNMDDLGRAVLGVYSRVGTRIDGDNFIAWSAYFTDECKKPQSNRGQGVQVHTWSINSGTNEAEKYYGDLYASINRANTVLEKIDAVPATTTADVNLKEKYKAELKVIRAMAHFDLMRFFSKSYDPSSLATTIVDHVIVFETLPRNTVGEVTAFVNNELADAYDVLEMYGSNADVTRVTPLAVQALRARVALYTKDYASAVTYSQEVIDGIPLAANPTEYTDIWTDASNAEIVFKLKRVTGNNQVGRLFTDSNGDVFYEVSNGLFQTFDANDVRSFTLTQSGGADRRVGKYVGPSSDFGLADIKVLRVAEMYLINAEAHVLKAAPDFAAAELAINTLRQSRRITPSALPDVAFSDEADAIDKILLERRKELAFEGHRFFDLKRFNLGVDRLASDVLLNDFAEDLAPGDHRFTLPIPQQAIFSNGTLIQNPGY</sequence>
<dbReference type="InterPro" id="IPR033985">
    <property type="entry name" value="SusD-like_N"/>
</dbReference>
<dbReference type="EMBL" id="CP090145">
    <property type="protein sequence ID" value="UOX32226.1"/>
    <property type="molecule type" value="Genomic_DNA"/>
</dbReference>
<comment type="similarity">
    <text evidence="2">Belongs to the SusD family.</text>
</comment>
<dbReference type="RefSeq" id="WP_246914767.1">
    <property type="nucleotide sequence ID" value="NZ_CP090145.1"/>
</dbReference>
<evidence type="ECO:0000313" key="9">
    <source>
        <dbReference type="Proteomes" id="UP000830454"/>
    </source>
</evidence>
<evidence type="ECO:0000256" key="2">
    <source>
        <dbReference type="ARBA" id="ARBA00006275"/>
    </source>
</evidence>
<gene>
    <name evidence="8" type="ORF">LXD69_09165</name>
</gene>
<dbReference type="CDD" id="cd08977">
    <property type="entry name" value="SusD"/>
    <property type="match status" value="1"/>
</dbReference>
<dbReference type="SUPFAM" id="SSF48452">
    <property type="entry name" value="TPR-like"/>
    <property type="match status" value="1"/>
</dbReference>
<keyword evidence="9" id="KW-1185">Reference proteome</keyword>
<accession>A0ABY4HHW2</accession>
<reference evidence="8" key="1">
    <citation type="submission" date="2021-12" db="EMBL/GenBank/DDBJ databases">
        <authorList>
            <person name="Cha I.-T."/>
            <person name="Lee K.-E."/>
            <person name="Park S.-J."/>
        </authorList>
    </citation>
    <scope>NUCLEOTIDE SEQUENCE</scope>
    <source>
        <strain evidence="8">YSM-43</strain>
    </source>
</reference>
<evidence type="ECO:0000256" key="4">
    <source>
        <dbReference type="ARBA" id="ARBA00023136"/>
    </source>
</evidence>
<dbReference type="Gene3D" id="1.25.40.390">
    <property type="match status" value="1"/>
</dbReference>
<dbReference type="Pfam" id="PF14322">
    <property type="entry name" value="SusD-like_3"/>
    <property type="match status" value="1"/>
</dbReference>
<dbReference type="Proteomes" id="UP000830454">
    <property type="component" value="Chromosome"/>
</dbReference>
<feature type="domain" description="SusD-like N-terminal" evidence="7">
    <location>
        <begin position="39"/>
        <end position="229"/>
    </location>
</feature>
<evidence type="ECO:0000313" key="8">
    <source>
        <dbReference type="EMBL" id="UOX32226.1"/>
    </source>
</evidence>
<dbReference type="Pfam" id="PF07980">
    <property type="entry name" value="SusD_RagB"/>
    <property type="match status" value="1"/>
</dbReference>
<comment type="subcellular location">
    <subcellularLocation>
        <location evidence="1">Cell outer membrane</location>
    </subcellularLocation>
</comment>
<dbReference type="InterPro" id="IPR012944">
    <property type="entry name" value="SusD_RagB_dom"/>
</dbReference>
<keyword evidence="4" id="KW-0472">Membrane</keyword>
<reference evidence="8" key="2">
    <citation type="submission" date="2022-04" db="EMBL/GenBank/DDBJ databases">
        <title>Complete Genome Sequence of Flavobacterium sediminilitoris YSM-43, Isolated from a Tidal Sediment.</title>
        <authorList>
            <person name="Lee P.A."/>
        </authorList>
    </citation>
    <scope>NUCLEOTIDE SEQUENCE</scope>
    <source>
        <strain evidence="8">YSM-43</strain>
    </source>
</reference>
<evidence type="ECO:0000259" key="6">
    <source>
        <dbReference type="Pfam" id="PF07980"/>
    </source>
</evidence>
<dbReference type="PROSITE" id="PS51257">
    <property type="entry name" value="PROKAR_LIPOPROTEIN"/>
    <property type="match status" value="1"/>
</dbReference>
<feature type="domain" description="RagB/SusD" evidence="6">
    <location>
        <begin position="333"/>
        <end position="469"/>
    </location>
</feature>
<proteinExistence type="inferred from homology"/>
<protein>
    <submittedName>
        <fullName evidence="8">RagB/SusD family nutrient uptake outer membrane protein</fullName>
    </submittedName>
</protein>
<keyword evidence="3" id="KW-0732">Signal</keyword>
<name>A0ABY4HHW2_9FLAO</name>
<evidence type="ECO:0000256" key="3">
    <source>
        <dbReference type="ARBA" id="ARBA00022729"/>
    </source>
</evidence>
<organism evidence="8 9">
    <name type="scientific">Flavobacterium sediminilitoris</name>
    <dbReference type="NCBI Taxonomy" id="2024526"/>
    <lineage>
        <taxon>Bacteria</taxon>
        <taxon>Pseudomonadati</taxon>
        <taxon>Bacteroidota</taxon>
        <taxon>Flavobacteriia</taxon>
        <taxon>Flavobacteriales</taxon>
        <taxon>Flavobacteriaceae</taxon>
        <taxon>Flavobacterium</taxon>
    </lineage>
</organism>
<evidence type="ECO:0000256" key="5">
    <source>
        <dbReference type="ARBA" id="ARBA00023237"/>
    </source>
</evidence>